<comment type="function">
    <text evidence="1">Clathrin is the major protein of the polyhedral coat of coated pits and vesicles.</text>
</comment>
<keyword evidence="4" id="KW-1185">Reference proteome</keyword>
<keyword evidence="1" id="KW-0472">Membrane</keyword>
<dbReference type="GO" id="GO:0006898">
    <property type="term" value="P:receptor-mediated endocytosis"/>
    <property type="evidence" value="ECO:0007669"/>
    <property type="project" value="TreeGrafter"/>
</dbReference>
<dbReference type="VEuPathDB" id="TrichDB:TRFO_30190"/>
<dbReference type="Gene3D" id="2.130.10.110">
    <property type="entry name" value="Clathrin heavy-chain terminal domain"/>
    <property type="match status" value="1"/>
</dbReference>
<dbReference type="Pfam" id="PF13838">
    <property type="entry name" value="Clathrin_H_link"/>
    <property type="match status" value="1"/>
</dbReference>
<dbReference type="SUPFAM" id="SSF48371">
    <property type="entry name" value="ARM repeat"/>
    <property type="match status" value="5"/>
</dbReference>
<dbReference type="SMR" id="A0A1J4JYS7"/>
<dbReference type="InterPro" id="IPR016341">
    <property type="entry name" value="Clathrin_heavy_chain"/>
</dbReference>
<comment type="subcellular location">
    <subcellularLocation>
        <location evidence="1">Cytoplasmic vesicle membrane</location>
        <topology evidence="1">Peripheral membrane protein</topology>
        <orientation evidence="1">Cytoplasmic side</orientation>
    </subcellularLocation>
    <subcellularLocation>
        <location evidence="1">Membrane</location>
        <location evidence="1">Coated pit</location>
        <topology evidence="1">Peripheral membrane protein</topology>
        <orientation evidence="1">Cytoplasmic side</orientation>
    </subcellularLocation>
</comment>
<dbReference type="GO" id="GO:0005198">
    <property type="term" value="F:structural molecule activity"/>
    <property type="evidence" value="ECO:0007669"/>
    <property type="project" value="InterPro"/>
</dbReference>
<proteinExistence type="inferred from homology"/>
<dbReference type="SMART" id="SM00299">
    <property type="entry name" value="CLH"/>
    <property type="match status" value="7"/>
</dbReference>
<feature type="repeat" description="CHCR" evidence="2">
    <location>
        <begin position="1416"/>
        <end position="1559"/>
    </location>
</feature>
<keyword evidence="1" id="KW-0168">Coated pit</keyword>
<name>A0A1J4JYS7_9EUKA</name>
<dbReference type="PANTHER" id="PTHR10292">
    <property type="entry name" value="CLATHRIN HEAVY CHAIN RELATED"/>
    <property type="match status" value="1"/>
</dbReference>
<dbReference type="RefSeq" id="XP_068355790.1">
    <property type="nucleotide sequence ID" value="XM_068507205.1"/>
</dbReference>
<gene>
    <name evidence="3" type="primary">CLTC</name>
    <name evidence="3" type="ORF">TRFO_30190</name>
</gene>
<dbReference type="FunFam" id="1.25.40.10:FF:000001">
    <property type="entry name" value="Clathrin heavy chain"/>
    <property type="match status" value="1"/>
</dbReference>
<evidence type="ECO:0000256" key="2">
    <source>
        <dbReference type="PROSITE-ProRule" id="PRU01006"/>
    </source>
</evidence>
<dbReference type="SUPFAM" id="SSF50989">
    <property type="entry name" value="Clathrin heavy-chain terminal domain"/>
    <property type="match status" value="1"/>
</dbReference>
<comment type="similarity">
    <text evidence="1">Belongs to the clathrin heavy chain family.</text>
</comment>
<dbReference type="InterPro" id="IPR016025">
    <property type="entry name" value="Clathrin_H-chain_N"/>
</dbReference>
<sequence>MAVPITTTEVLTFQNIGIDPQFANISNTALSQDKYLCIREVTDSDSYVVIVDLQAKNNVTKHKMKADTAVMHPSRNIIALRGASILQVFDLNQRQRLKSFQLPEGQVVNYWKWTDEDTLAFVAGGSVYHWTLSSQANPTPIFQLQGPLAAGSIMNYSVSHDSQWLAVSALCRENEQTVGKVQLFSRERNVSQVIDDTFAASFANAGALPLLVFASKTNGAMRLNVFPLGSTPAAQQFGKKYVDLPIAQDAQGDLPLQLIISSKYSTAFLFTKLGYLYLIEIETPLVYISARVSQVPFTHAALAHDGGVIALSRDGRMAKFGIVDTQIVDFIATKRGNPQAASRVANAAGLQMSGDFMNQQFDQLLQMGNYTEAARIAVNSPGGSLRNQATIVKLQHLPNMSGGPPPILQYFSTLLDSTKLNDIESIELCRIVLSQSKTTLIEKWIKEDKLTPTEELGDLCKPDPRIALAIYLRANVSPKIVATFAELGMFDKLQAYCQKFNYTPNWMQVATIVARQSPDKLDPVLTHIANNGQPIIDPKPVVQMLLQFQLIKPATSFLIDVLTTDREEDSDLQSLLFEIALNNAPKIAEELFSRNSFTFYDRQRVAALCERAGNFQRALEHYTDLASIKRCIVNTQSISQDFMIHFFENMSPEWTIECLRELLVSNPRANVQLVVYIAGSYWQKLGIDNLINLFNETNSSDGIYYFLAQVVNTCDDPDIHFRYIQAAAKLGNFQEVERMCNESDHLQPERVRDYLIQQDLPDKIPLIVLCNRFEFVEDLTKFLYKKNYTRELETYVQKFNPGMAGRVIGALIDIEAPHDYITKLLNSVQHTAPIDDLITQTMKRERIKLLEPILYARAQAGAIDSSTNNGLVLLAVLSNRNGEKALRENQYYDPKFVGEILAKRDAHLACLAFAKGNCDDDLIELTNQHQLYKEQARYCVARQSPELWARVLSPENEHMKLVVDAVISTALPECEDPDKVSQTVKAFIDAQIPTQLLGLLEKVVMESPQFQNNTSLQNLLIITAIKSDTSRVMTYVTRLNDYTWEKICEHLIQAQLYDEAIASFKKFGKNVEAVHVMLAYNHNIHAASDWAQHCDEPAVWGEVARAQLSEGYIVDAIDSFIKAKDTKEYNDVIRAAESQNEFTALVSFLQLARQINNRDPLIETELCYSYAKTDMLAELEELTSSPNSAREKEVADRCFNDGLFKAAKILFTAIKDFTRLTETLLELKEFQAAIESARKAGTSSAWKAVNRACVLAGEFKVAQSAGLQVVVEADLILDVISLYENLGYFAQIIQLLEAALSLERAHGGIFTELAVLYAKHQPEKVLEHLKSYYQRIALFKVIKQLNAMHLWNELTFAYDKYNEFDNAVLTMMDHPVCAWRHQYFKDTISQVSNADIIYRALTFYLQYDPLELNDLLSTVGSKVDPSRVVEIFKRTNNLQIIKTWLASIQSNNNQSVNEALNGLYIEDGDYESLRHSIDSFDLYEAINLARSIENHECLEFRRIASYIYRKQQRWSDAINLSKKDKLYGDCIETASQSRSVDVVDNLLKFFCKEKLFECFAAATYVCYDLVQPDVILELAWRNNAIDFAMPYIIQNMREQNTTIARISSQLEETGQKVEETKEIAQTATAIAVTASQQGTGYAAAAFPEVGFPGDQNQGFNPNQHNQMPMTGSANPFMPGQMGGQMNNYQPQAGSSGGFGNFPQFPQF</sequence>
<dbReference type="GeneID" id="94841909"/>
<dbReference type="GO" id="GO:0032051">
    <property type="term" value="F:clathrin light chain binding"/>
    <property type="evidence" value="ECO:0007669"/>
    <property type="project" value="InterPro"/>
</dbReference>
<feature type="repeat" description="CHCR" evidence="2">
    <location>
        <begin position="1120"/>
        <end position="1262"/>
    </location>
</feature>
<dbReference type="GO" id="GO:0030132">
    <property type="term" value="C:clathrin coat of coated pit"/>
    <property type="evidence" value="ECO:0007669"/>
    <property type="project" value="InterPro"/>
</dbReference>
<feature type="repeat" description="CHCR" evidence="2">
    <location>
        <begin position="825"/>
        <end position="964"/>
    </location>
</feature>
<dbReference type="InterPro" id="IPR011990">
    <property type="entry name" value="TPR-like_helical_dom_sf"/>
</dbReference>
<dbReference type="OrthoDB" id="2113814at2759"/>
<dbReference type="GO" id="GO:0071439">
    <property type="term" value="C:clathrin complex"/>
    <property type="evidence" value="ECO:0007669"/>
    <property type="project" value="InterPro"/>
</dbReference>
<dbReference type="InterPro" id="IPR055358">
    <property type="entry name" value="CHCR"/>
</dbReference>
<feature type="repeat" description="CHCR" evidence="2">
    <location>
        <begin position="1267"/>
        <end position="1413"/>
    </location>
</feature>
<keyword evidence="1" id="KW-0968">Cytoplasmic vesicle</keyword>
<evidence type="ECO:0000313" key="4">
    <source>
        <dbReference type="Proteomes" id="UP000179807"/>
    </source>
</evidence>
<dbReference type="EMBL" id="MLAK01000859">
    <property type="protein sequence ID" value="OHT02654.1"/>
    <property type="molecule type" value="Genomic_DNA"/>
</dbReference>
<protein>
    <recommendedName>
        <fullName evidence="1">Clathrin heavy chain</fullName>
    </recommendedName>
</protein>
<dbReference type="PROSITE" id="PS50236">
    <property type="entry name" value="CHCR"/>
    <property type="match status" value="7"/>
</dbReference>
<dbReference type="Proteomes" id="UP000179807">
    <property type="component" value="Unassembled WGS sequence"/>
</dbReference>
<reference evidence="3" key="1">
    <citation type="submission" date="2016-10" db="EMBL/GenBank/DDBJ databases">
        <authorList>
            <person name="Benchimol M."/>
            <person name="Almeida L.G."/>
            <person name="Vasconcelos A.T."/>
            <person name="Perreira-Neves A."/>
            <person name="Rosa I.A."/>
            <person name="Tasca T."/>
            <person name="Bogo M.R."/>
            <person name="de Souza W."/>
        </authorList>
    </citation>
    <scope>NUCLEOTIDE SEQUENCE [LARGE SCALE GENOMIC DNA]</scope>
    <source>
        <strain evidence="3">K</strain>
    </source>
</reference>
<accession>A0A1J4JYS7</accession>
<dbReference type="Pfam" id="PF00637">
    <property type="entry name" value="Clathrin"/>
    <property type="match status" value="7"/>
</dbReference>
<feature type="repeat" description="CHCR" evidence="2">
    <location>
        <begin position="529"/>
        <end position="675"/>
    </location>
</feature>
<dbReference type="Gene3D" id="1.25.40.10">
    <property type="entry name" value="Tetratricopeptide repeat domain"/>
    <property type="match status" value="4"/>
</dbReference>
<organism evidence="3 4">
    <name type="scientific">Tritrichomonas foetus</name>
    <dbReference type="NCBI Taxonomy" id="1144522"/>
    <lineage>
        <taxon>Eukaryota</taxon>
        <taxon>Metamonada</taxon>
        <taxon>Parabasalia</taxon>
        <taxon>Tritrichomonadida</taxon>
        <taxon>Tritrichomonadidae</taxon>
        <taxon>Tritrichomonas</taxon>
    </lineage>
</organism>
<dbReference type="InterPro" id="IPR016024">
    <property type="entry name" value="ARM-type_fold"/>
</dbReference>
<evidence type="ECO:0000256" key="1">
    <source>
        <dbReference type="PIRNR" id="PIRNR002290"/>
    </source>
</evidence>
<dbReference type="PANTHER" id="PTHR10292:SF1">
    <property type="entry name" value="CLATHRIN HEAVY CHAIN"/>
    <property type="match status" value="1"/>
</dbReference>
<dbReference type="GO" id="GO:0006886">
    <property type="term" value="P:intracellular protein transport"/>
    <property type="evidence" value="ECO:0007669"/>
    <property type="project" value="UniProtKB-UniRule"/>
</dbReference>
<dbReference type="PIRSF" id="PIRSF002290">
    <property type="entry name" value="Clathrin_H_chain"/>
    <property type="match status" value="1"/>
</dbReference>
<comment type="caution">
    <text evidence="3">The sequence shown here is derived from an EMBL/GenBank/DDBJ whole genome shotgun (WGS) entry which is preliminary data.</text>
</comment>
<feature type="repeat" description="CHCR" evidence="2">
    <location>
        <begin position="971"/>
        <end position="1116"/>
    </location>
</feature>
<dbReference type="InterPro" id="IPR000547">
    <property type="entry name" value="Clathrin_H-chain/VPS_repeat"/>
</dbReference>
<dbReference type="Gene3D" id="1.25.40.730">
    <property type="match status" value="1"/>
</dbReference>
<feature type="repeat" description="CHCR" evidence="2">
    <location>
        <begin position="678"/>
        <end position="820"/>
    </location>
</feature>
<dbReference type="GO" id="GO:0030130">
    <property type="term" value="C:clathrin coat of trans-Golgi network vesicle"/>
    <property type="evidence" value="ECO:0007669"/>
    <property type="project" value="InterPro"/>
</dbReference>
<evidence type="ECO:0000313" key="3">
    <source>
        <dbReference type="EMBL" id="OHT02654.1"/>
    </source>
</evidence>